<dbReference type="InterPro" id="IPR001789">
    <property type="entry name" value="Sig_transdc_resp-reg_receiver"/>
</dbReference>
<evidence type="ECO:0000259" key="6">
    <source>
        <dbReference type="PROSITE" id="PS50110"/>
    </source>
</evidence>
<organism evidence="8 9">
    <name type="scientific">Dechloromonas hankyongensis</name>
    <dbReference type="NCBI Taxonomy" id="2908002"/>
    <lineage>
        <taxon>Bacteria</taxon>
        <taxon>Pseudomonadati</taxon>
        <taxon>Pseudomonadota</taxon>
        <taxon>Betaproteobacteria</taxon>
        <taxon>Rhodocyclales</taxon>
        <taxon>Azonexaceae</taxon>
        <taxon>Dechloromonas</taxon>
    </lineage>
</organism>
<dbReference type="InterPro" id="IPR001867">
    <property type="entry name" value="OmpR/PhoB-type_DNA-bd"/>
</dbReference>
<dbReference type="Pfam" id="PF00486">
    <property type="entry name" value="Trans_reg_C"/>
    <property type="match status" value="1"/>
</dbReference>
<evidence type="ECO:0000313" key="9">
    <source>
        <dbReference type="Proteomes" id="UP001165384"/>
    </source>
</evidence>
<dbReference type="SMART" id="SM00448">
    <property type="entry name" value="REC"/>
    <property type="match status" value="1"/>
</dbReference>
<accession>A0ABS9K4V8</accession>
<sequence length="224" mass="24727">MRVLLIEDDTMLAESICEGLEQGGFSVDHVGAAEPAESALALTHYDLAIIDIGLPRMNGLELIRRLRQRGIQVPALILTARDGLDDRIRGLDLGADDYMVKPFQLPELLARMRALIRRSQSAASSVLSAGAIHLDLARRIALLDGKVLDLTGREWEILQQLMLASPNVVAKQKMAESLSEWENEISGNAIEIYISRLRHKLLGSGVEIRTIRGIGYRLDELAPT</sequence>
<keyword evidence="9" id="KW-1185">Reference proteome</keyword>
<dbReference type="Pfam" id="PF00072">
    <property type="entry name" value="Response_reg"/>
    <property type="match status" value="1"/>
</dbReference>
<reference evidence="8" key="1">
    <citation type="submission" date="2022-01" db="EMBL/GenBank/DDBJ databases">
        <authorList>
            <person name="Jo J.-H."/>
            <person name="Im W.-T."/>
        </authorList>
    </citation>
    <scope>NUCLEOTIDE SEQUENCE</scope>
    <source>
        <strain evidence="8">XY25</strain>
    </source>
</reference>
<dbReference type="Gene3D" id="3.40.50.2300">
    <property type="match status" value="1"/>
</dbReference>
<dbReference type="CDD" id="cd17624">
    <property type="entry name" value="REC_OmpR_PmrA-like"/>
    <property type="match status" value="1"/>
</dbReference>
<evidence type="ECO:0000256" key="4">
    <source>
        <dbReference type="PROSITE-ProRule" id="PRU00169"/>
    </source>
</evidence>
<dbReference type="InterPro" id="IPR036388">
    <property type="entry name" value="WH-like_DNA-bd_sf"/>
</dbReference>
<protein>
    <submittedName>
        <fullName evidence="8">Response regulator</fullName>
    </submittedName>
</protein>
<evidence type="ECO:0000259" key="7">
    <source>
        <dbReference type="PROSITE" id="PS51755"/>
    </source>
</evidence>
<dbReference type="RefSeq" id="WP_275711464.1">
    <property type="nucleotide sequence ID" value="NZ_JAKLTN010000002.1"/>
</dbReference>
<keyword evidence="3" id="KW-0804">Transcription</keyword>
<evidence type="ECO:0000256" key="5">
    <source>
        <dbReference type="PROSITE-ProRule" id="PRU01091"/>
    </source>
</evidence>
<dbReference type="CDD" id="cd00383">
    <property type="entry name" value="trans_reg_C"/>
    <property type="match status" value="1"/>
</dbReference>
<feature type="domain" description="Response regulatory" evidence="6">
    <location>
        <begin position="2"/>
        <end position="116"/>
    </location>
</feature>
<keyword evidence="1" id="KW-0805">Transcription regulation</keyword>
<dbReference type="PANTHER" id="PTHR48111">
    <property type="entry name" value="REGULATOR OF RPOS"/>
    <property type="match status" value="1"/>
</dbReference>
<evidence type="ECO:0000256" key="2">
    <source>
        <dbReference type="ARBA" id="ARBA00023125"/>
    </source>
</evidence>
<keyword evidence="4" id="KW-0597">Phosphoprotein</keyword>
<comment type="caution">
    <text evidence="8">The sequence shown here is derived from an EMBL/GenBank/DDBJ whole genome shotgun (WGS) entry which is preliminary data.</text>
</comment>
<dbReference type="SMART" id="SM00862">
    <property type="entry name" value="Trans_reg_C"/>
    <property type="match status" value="1"/>
</dbReference>
<dbReference type="InterPro" id="IPR011006">
    <property type="entry name" value="CheY-like_superfamily"/>
</dbReference>
<proteinExistence type="predicted"/>
<dbReference type="Gene3D" id="6.10.250.690">
    <property type="match status" value="1"/>
</dbReference>
<dbReference type="Gene3D" id="1.10.10.10">
    <property type="entry name" value="Winged helix-like DNA-binding domain superfamily/Winged helix DNA-binding domain"/>
    <property type="match status" value="1"/>
</dbReference>
<evidence type="ECO:0000256" key="1">
    <source>
        <dbReference type="ARBA" id="ARBA00023015"/>
    </source>
</evidence>
<dbReference type="EMBL" id="JAKLTN010000002">
    <property type="protein sequence ID" value="MCG2578135.1"/>
    <property type="molecule type" value="Genomic_DNA"/>
</dbReference>
<dbReference type="PANTHER" id="PTHR48111:SF67">
    <property type="entry name" value="TRANSCRIPTIONAL REGULATORY PROTEIN TCTD"/>
    <property type="match status" value="1"/>
</dbReference>
<dbReference type="InterPro" id="IPR039420">
    <property type="entry name" value="WalR-like"/>
</dbReference>
<name>A0ABS9K4V8_9RHOO</name>
<evidence type="ECO:0000256" key="3">
    <source>
        <dbReference type="ARBA" id="ARBA00023163"/>
    </source>
</evidence>
<dbReference type="PROSITE" id="PS50110">
    <property type="entry name" value="RESPONSE_REGULATORY"/>
    <property type="match status" value="1"/>
</dbReference>
<keyword evidence="2 5" id="KW-0238">DNA-binding</keyword>
<evidence type="ECO:0000313" key="8">
    <source>
        <dbReference type="EMBL" id="MCG2578135.1"/>
    </source>
</evidence>
<feature type="modified residue" description="4-aspartylphosphate" evidence="4">
    <location>
        <position position="51"/>
    </location>
</feature>
<dbReference type="SUPFAM" id="SSF52172">
    <property type="entry name" value="CheY-like"/>
    <property type="match status" value="1"/>
</dbReference>
<dbReference type="Proteomes" id="UP001165384">
    <property type="component" value="Unassembled WGS sequence"/>
</dbReference>
<gene>
    <name evidence="8" type="ORF">LZ012_14160</name>
</gene>
<feature type="DNA-binding region" description="OmpR/PhoB-type" evidence="5">
    <location>
        <begin position="124"/>
        <end position="220"/>
    </location>
</feature>
<dbReference type="PROSITE" id="PS51755">
    <property type="entry name" value="OMPR_PHOB"/>
    <property type="match status" value="1"/>
</dbReference>
<feature type="domain" description="OmpR/PhoB-type" evidence="7">
    <location>
        <begin position="124"/>
        <end position="220"/>
    </location>
</feature>